<evidence type="ECO:0000313" key="3">
    <source>
        <dbReference type="Proteomes" id="UP000663845"/>
    </source>
</evidence>
<feature type="non-terminal residue" evidence="2">
    <location>
        <position position="1"/>
    </location>
</feature>
<protein>
    <submittedName>
        <fullName evidence="2">Uncharacterized protein</fullName>
    </submittedName>
</protein>
<gene>
    <name evidence="2" type="ORF">JYZ213_LOCUS45498</name>
</gene>
<reference evidence="2" key="1">
    <citation type="submission" date="2021-02" db="EMBL/GenBank/DDBJ databases">
        <authorList>
            <person name="Nowell W R."/>
        </authorList>
    </citation>
    <scope>NUCLEOTIDE SEQUENCE</scope>
</reference>
<comment type="caution">
    <text evidence="2">The sequence shown here is derived from an EMBL/GenBank/DDBJ whole genome shotgun (WGS) entry which is preliminary data.</text>
</comment>
<organism evidence="2 3">
    <name type="scientific">Adineta steineri</name>
    <dbReference type="NCBI Taxonomy" id="433720"/>
    <lineage>
        <taxon>Eukaryota</taxon>
        <taxon>Metazoa</taxon>
        <taxon>Spiralia</taxon>
        <taxon>Gnathifera</taxon>
        <taxon>Rotifera</taxon>
        <taxon>Eurotatoria</taxon>
        <taxon>Bdelloidea</taxon>
        <taxon>Adinetida</taxon>
        <taxon>Adinetidae</taxon>
        <taxon>Adineta</taxon>
    </lineage>
</organism>
<accession>A0A815VWG7</accession>
<proteinExistence type="predicted"/>
<sequence>PAAWYPAQPQVSSPQTNMPPQINTYGMMFDPSQQAPLQQPTYVHQNSYETAYFQPAQQQQQQQPPQQGLDTVPPGSYNR</sequence>
<dbReference type="Proteomes" id="UP000663845">
    <property type="component" value="Unassembled WGS sequence"/>
</dbReference>
<dbReference type="AlphaFoldDB" id="A0A815VWG7"/>
<feature type="region of interest" description="Disordered" evidence="1">
    <location>
        <begin position="53"/>
        <end position="79"/>
    </location>
</feature>
<evidence type="ECO:0000256" key="1">
    <source>
        <dbReference type="SAM" id="MobiDB-lite"/>
    </source>
</evidence>
<name>A0A815VWG7_9BILA</name>
<feature type="compositionally biased region" description="Polar residues" evidence="1">
    <location>
        <begin position="9"/>
        <end position="20"/>
    </location>
</feature>
<feature type="compositionally biased region" description="Low complexity" evidence="1">
    <location>
        <begin position="54"/>
        <end position="67"/>
    </location>
</feature>
<feature type="region of interest" description="Disordered" evidence="1">
    <location>
        <begin position="1"/>
        <end position="20"/>
    </location>
</feature>
<evidence type="ECO:0000313" key="2">
    <source>
        <dbReference type="EMBL" id="CAF1537448.1"/>
    </source>
</evidence>
<dbReference type="EMBL" id="CAJNOG010003962">
    <property type="protein sequence ID" value="CAF1537448.1"/>
    <property type="molecule type" value="Genomic_DNA"/>
</dbReference>